<feature type="domain" description="EGF-like" evidence="3">
    <location>
        <begin position="209"/>
        <end position="248"/>
    </location>
</feature>
<feature type="domain" description="EGF-like" evidence="3">
    <location>
        <begin position="170"/>
        <end position="207"/>
    </location>
</feature>
<dbReference type="SMART" id="SM00181">
    <property type="entry name" value="EGF"/>
    <property type="match status" value="4"/>
</dbReference>
<evidence type="ECO:0000256" key="1">
    <source>
        <dbReference type="SAM" id="Phobius"/>
    </source>
</evidence>
<feature type="domain" description="EGF-like" evidence="3">
    <location>
        <begin position="318"/>
        <end position="351"/>
    </location>
</feature>
<dbReference type="InterPro" id="IPR052798">
    <property type="entry name" value="Giardia_VSA"/>
</dbReference>
<keyword evidence="1" id="KW-0812">Transmembrane</keyword>
<feature type="transmembrane region" description="Helical" evidence="1">
    <location>
        <begin position="407"/>
        <end position="431"/>
    </location>
</feature>
<comment type="caution">
    <text evidence="4">The sequence shown here is derived from an EMBL/GenBank/DDBJ whole genome shotgun (WGS) entry which is preliminary data.</text>
</comment>
<reference evidence="4 5" key="1">
    <citation type="journal article" date="2010" name="BMC Genomics">
        <title>Genome analysis and comparative genomics of a Giardia intestinalis assemblage E isolate.</title>
        <authorList>
            <person name="Jerlstrom-Hultqvist J."/>
            <person name="Franzen O."/>
            <person name="Ankarklev J."/>
            <person name="Xu F."/>
            <person name="Nohynkova E."/>
            <person name="Andersson J.O."/>
            <person name="Svard S.G."/>
            <person name="Andersson B."/>
        </authorList>
    </citation>
    <scope>NUCLEOTIDE SEQUENCE [LARGE SCALE GENOMIC DNA]</scope>
    <source>
        <strain evidence="4 5">P15</strain>
    </source>
</reference>
<dbReference type="VEuPathDB" id="GiardiaDB:GLP15_4999"/>
<dbReference type="InterPro" id="IPR005127">
    <property type="entry name" value="Giardia_VSP"/>
</dbReference>
<keyword evidence="1" id="KW-0472">Membrane</keyword>
<dbReference type="InterPro" id="IPR009030">
    <property type="entry name" value="Growth_fac_rcpt_cys_sf"/>
</dbReference>
<accession>E1F9U1</accession>
<dbReference type="InterPro" id="IPR006212">
    <property type="entry name" value="Furin_repeat"/>
</dbReference>
<dbReference type="PANTHER" id="PTHR23275:SF100">
    <property type="entry name" value="EGF-LIKE DOMAIN-CONTAINING PROTEIN"/>
    <property type="match status" value="1"/>
</dbReference>
<name>E1F9U1_GIAIA</name>
<organism evidence="4 5">
    <name type="scientific">Giardia intestinalis (strain P15)</name>
    <name type="common">Giardia lamblia</name>
    <dbReference type="NCBI Taxonomy" id="658858"/>
    <lineage>
        <taxon>Eukaryota</taxon>
        <taxon>Metamonada</taxon>
        <taxon>Diplomonadida</taxon>
        <taxon>Hexamitidae</taxon>
        <taxon>Giardiinae</taxon>
        <taxon>Giardia</taxon>
    </lineage>
</organism>
<dbReference type="CDD" id="cd00064">
    <property type="entry name" value="FU"/>
    <property type="match status" value="1"/>
</dbReference>
<evidence type="ECO:0000259" key="3">
    <source>
        <dbReference type="SMART" id="SM00181"/>
    </source>
</evidence>
<dbReference type="OrthoDB" id="10257656at2759"/>
<dbReference type="SUPFAM" id="SSF57184">
    <property type="entry name" value="Growth factor receptor domain"/>
    <property type="match status" value="3"/>
</dbReference>
<sequence>MLYIAVLAFTWLALADLAPKSCDGDGATSCAPGTNCLDVKVAGQPKEVCTKCESTHVPIDGACKPKAPEEDKCSRPTEGDDGTCAACKGAYYLYKGGCYTKCPQGTPNSETNTCDGAPAPDCNVPNCDTCSEDKRTCEACRSGYFLTPEKNDCLISCPGGSYATGRTCTPCHSTCSSCSDATENSCTTCYPGSVLSRNGGKATGACIPECTGGYAENCEATRCTAVVGGSKYCSKCRTGYAPVDGICVSTASRAPAGCTPGDGVCDACTGTYFLQSGGCYNAGTFPGNTSCIVASGDGKCATCANGQDADPQTGSCPSCPANCSKCSGDSSAKTCTECYSGYYLDAGKVCKKCSETSGNIQGVPSCMSCKAPSSPSALTPVTCYVTQQRTDDGAGGSVNKGGLSTGAIAGIAVAVVIVVGGLVGFLCWWFLCRGKA</sequence>
<gene>
    <name evidence="4" type="ORF">GLP15_4999</name>
</gene>
<dbReference type="EMBL" id="ACVC01000780">
    <property type="protein sequence ID" value="EFO60776.1"/>
    <property type="molecule type" value="Genomic_DNA"/>
</dbReference>
<dbReference type="PANTHER" id="PTHR23275">
    <property type="entry name" value="CABRIOLET.-RELATED"/>
    <property type="match status" value="1"/>
</dbReference>
<evidence type="ECO:0000256" key="2">
    <source>
        <dbReference type="SAM" id="SignalP"/>
    </source>
</evidence>
<dbReference type="InterPro" id="IPR000742">
    <property type="entry name" value="EGF"/>
</dbReference>
<dbReference type="Pfam" id="PF03302">
    <property type="entry name" value="VSP"/>
    <property type="match status" value="1"/>
</dbReference>
<feature type="chain" id="PRO_5013402175" evidence="2">
    <location>
        <begin position="16"/>
        <end position="436"/>
    </location>
</feature>
<proteinExistence type="predicted"/>
<keyword evidence="2" id="KW-0732">Signal</keyword>
<dbReference type="AlphaFoldDB" id="E1F9U1"/>
<dbReference type="Gene3D" id="2.10.220.10">
    <property type="entry name" value="Hormone Receptor, Insulin-like Growth Factor Receptor 1, Chain A, domain 2"/>
    <property type="match status" value="4"/>
</dbReference>
<evidence type="ECO:0000313" key="4">
    <source>
        <dbReference type="EMBL" id="EFO60776.1"/>
    </source>
</evidence>
<feature type="domain" description="EGF-like" evidence="3">
    <location>
        <begin position="121"/>
        <end position="154"/>
    </location>
</feature>
<feature type="signal peptide" evidence="2">
    <location>
        <begin position="1"/>
        <end position="15"/>
    </location>
</feature>
<dbReference type="Proteomes" id="UP000008974">
    <property type="component" value="Unassembled WGS sequence"/>
</dbReference>
<dbReference type="OMA" id="DICAKCA"/>
<protein>
    <submittedName>
        <fullName evidence="4">VSP</fullName>
    </submittedName>
</protein>
<keyword evidence="1" id="KW-1133">Transmembrane helix</keyword>
<evidence type="ECO:0000313" key="5">
    <source>
        <dbReference type="Proteomes" id="UP000008974"/>
    </source>
</evidence>
<dbReference type="SMART" id="SM00261">
    <property type="entry name" value="FU"/>
    <property type="match status" value="4"/>
</dbReference>